<dbReference type="OrthoDB" id="371333at2"/>
<feature type="transmembrane region" description="Helical" evidence="6">
    <location>
        <begin position="440"/>
        <end position="462"/>
    </location>
</feature>
<sequence>MKKSFIKVGIIYSVGQILSKAITFLLMPLYIKKLGIEVYGQLALVDTILDFILSFVIVSIFAGFTRYYREYNEIDRKKLKNTAINFALIMIIIDIIFVIIFGRKISSVVIGIDNSYYIFCMIVMRAILTQFIMLMLREYDLNYEAQITVVINLVNMLASVGLTILFVVKLNRGIKGIYEAYNIVNLIILIYLFVKNLKTYKMEIDFNMLKSMLKFSAGLIPSSISSTVLTLSDRYFLKGYKSYAETGIYSMGYKFGTLIDPVFVGPFNSIFTPFKFQVWSEDDASIKLNNMYRTYHLLGCFFLLGISMFTKSVLLICKLGEQIEAYKIVPLILISYFVYGKAAFYSLGIQVKNKTYLDGVIMMAGGILNILLNIVLIKPMGMYGAATATIVSYLFMNILYYFVGKKFYFIKYENLIVIKLYIISIILYVGYYFISKNNQNIIIDIIIATILMGIYLLMLIILKIVSKEEVNLYILKFKNKLIKR</sequence>
<feature type="transmembrane region" description="Helical" evidence="6">
    <location>
        <begin position="383"/>
        <end position="403"/>
    </location>
</feature>
<comment type="subcellular location">
    <subcellularLocation>
        <location evidence="1">Cell membrane</location>
        <topology evidence="1">Multi-pass membrane protein</topology>
    </subcellularLocation>
</comment>
<feature type="transmembrane region" description="Helical" evidence="6">
    <location>
        <begin position="43"/>
        <end position="64"/>
    </location>
</feature>
<evidence type="ECO:0000256" key="3">
    <source>
        <dbReference type="ARBA" id="ARBA00022692"/>
    </source>
</evidence>
<reference evidence="7 8" key="1">
    <citation type="submission" date="2016-11" db="EMBL/GenBank/DDBJ databases">
        <authorList>
            <person name="Jaros S."/>
            <person name="Januszkiewicz K."/>
            <person name="Wedrychowicz H."/>
        </authorList>
    </citation>
    <scope>NUCLEOTIDE SEQUENCE [LARGE SCALE GENOMIC DNA]</scope>
    <source>
        <strain evidence="7 8">DSM 21758</strain>
    </source>
</reference>
<keyword evidence="4 6" id="KW-1133">Transmembrane helix</keyword>
<dbReference type="RefSeq" id="WP_072990401.1">
    <property type="nucleotide sequence ID" value="NZ_FQZB01000014.1"/>
</dbReference>
<evidence type="ECO:0000313" key="7">
    <source>
        <dbReference type="EMBL" id="SHK16477.1"/>
    </source>
</evidence>
<feature type="transmembrane region" description="Helical" evidence="6">
    <location>
        <begin position="295"/>
        <end position="316"/>
    </location>
</feature>
<keyword evidence="3 6" id="KW-0812">Transmembrane</keyword>
<evidence type="ECO:0000313" key="8">
    <source>
        <dbReference type="Proteomes" id="UP000184310"/>
    </source>
</evidence>
<dbReference type="STRING" id="1121302.SAMN02745163_03319"/>
<dbReference type="AlphaFoldDB" id="A0A1M6Q8P3"/>
<keyword evidence="2" id="KW-1003">Cell membrane</keyword>
<feature type="transmembrane region" description="Helical" evidence="6">
    <location>
        <begin position="115"/>
        <end position="136"/>
    </location>
</feature>
<feature type="transmembrane region" description="Helical" evidence="6">
    <location>
        <begin position="176"/>
        <end position="194"/>
    </location>
</feature>
<dbReference type="GO" id="GO:0005886">
    <property type="term" value="C:plasma membrane"/>
    <property type="evidence" value="ECO:0007669"/>
    <property type="project" value="UniProtKB-SubCell"/>
</dbReference>
<dbReference type="PANTHER" id="PTHR30250:SF11">
    <property type="entry name" value="O-ANTIGEN TRANSPORTER-RELATED"/>
    <property type="match status" value="1"/>
</dbReference>
<evidence type="ECO:0000256" key="1">
    <source>
        <dbReference type="ARBA" id="ARBA00004651"/>
    </source>
</evidence>
<dbReference type="InterPro" id="IPR050833">
    <property type="entry name" value="Poly_Biosynth_Transport"/>
</dbReference>
<proteinExistence type="predicted"/>
<feature type="transmembrane region" description="Helical" evidence="6">
    <location>
        <begin position="359"/>
        <end position="377"/>
    </location>
</feature>
<dbReference type="Pfam" id="PF01943">
    <property type="entry name" value="Polysacc_synt"/>
    <property type="match status" value="1"/>
</dbReference>
<feature type="transmembrane region" description="Helical" evidence="6">
    <location>
        <begin position="9"/>
        <end position="31"/>
    </location>
</feature>
<keyword evidence="5 6" id="KW-0472">Membrane</keyword>
<feature type="transmembrane region" description="Helical" evidence="6">
    <location>
        <begin position="148"/>
        <end position="170"/>
    </location>
</feature>
<dbReference type="PANTHER" id="PTHR30250">
    <property type="entry name" value="PST FAMILY PREDICTED COLANIC ACID TRANSPORTER"/>
    <property type="match status" value="1"/>
</dbReference>
<feature type="transmembrane region" description="Helical" evidence="6">
    <location>
        <begin position="328"/>
        <end position="347"/>
    </location>
</feature>
<dbReference type="EMBL" id="FQZB01000014">
    <property type="protein sequence ID" value="SHK16477.1"/>
    <property type="molecule type" value="Genomic_DNA"/>
</dbReference>
<evidence type="ECO:0000256" key="4">
    <source>
        <dbReference type="ARBA" id="ARBA00022989"/>
    </source>
</evidence>
<dbReference type="InterPro" id="IPR002797">
    <property type="entry name" value="Polysacc_synth"/>
</dbReference>
<organism evidence="7 8">
    <name type="scientific">Clostridium cavendishii DSM 21758</name>
    <dbReference type="NCBI Taxonomy" id="1121302"/>
    <lineage>
        <taxon>Bacteria</taxon>
        <taxon>Bacillati</taxon>
        <taxon>Bacillota</taxon>
        <taxon>Clostridia</taxon>
        <taxon>Eubacteriales</taxon>
        <taxon>Clostridiaceae</taxon>
        <taxon>Clostridium</taxon>
    </lineage>
</organism>
<evidence type="ECO:0000256" key="6">
    <source>
        <dbReference type="SAM" id="Phobius"/>
    </source>
</evidence>
<dbReference type="Proteomes" id="UP000184310">
    <property type="component" value="Unassembled WGS sequence"/>
</dbReference>
<evidence type="ECO:0000256" key="5">
    <source>
        <dbReference type="ARBA" id="ARBA00023136"/>
    </source>
</evidence>
<name>A0A1M6Q8P3_9CLOT</name>
<gene>
    <name evidence="7" type="ORF">SAMN02745163_03319</name>
</gene>
<accession>A0A1M6Q8P3</accession>
<feature type="transmembrane region" description="Helical" evidence="6">
    <location>
        <begin position="84"/>
        <end position="103"/>
    </location>
</feature>
<protein>
    <submittedName>
        <fullName evidence="7">Membrane protein involved in the export of O-antigen and teichoic acid</fullName>
    </submittedName>
</protein>
<keyword evidence="8" id="KW-1185">Reference proteome</keyword>
<evidence type="ECO:0000256" key="2">
    <source>
        <dbReference type="ARBA" id="ARBA00022475"/>
    </source>
</evidence>
<feature type="transmembrane region" description="Helical" evidence="6">
    <location>
        <begin position="415"/>
        <end position="434"/>
    </location>
</feature>